<keyword evidence="10" id="KW-1015">Disulfide bond</keyword>
<dbReference type="Proteomes" id="UP001301350">
    <property type="component" value="Unassembled WGS sequence"/>
</dbReference>
<dbReference type="InterPro" id="IPR023382">
    <property type="entry name" value="MnmA-like_central_sf"/>
</dbReference>
<proteinExistence type="inferred from homology"/>
<keyword evidence="5" id="KW-0808">Transferase</keyword>
<evidence type="ECO:0000256" key="7">
    <source>
        <dbReference type="ARBA" id="ARBA00022741"/>
    </source>
</evidence>
<evidence type="ECO:0000256" key="12">
    <source>
        <dbReference type="SAM" id="MobiDB-lite"/>
    </source>
</evidence>
<evidence type="ECO:0000259" key="13">
    <source>
        <dbReference type="Pfam" id="PF02657"/>
    </source>
</evidence>
<dbReference type="GO" id="GO:0005524">
    <property type="term" value="F:ATP binding"/>
    <property type="evidence" value="ECO:0007669"/>
    <property type="project" value="UniProtKB-KW"/>
</dbReference>
<organism evidence="16 17">
    <name type="scientific">Cyanidium caldarium</name>
    <name type="common">Red alga</name>
    <dbReference type="NCBI Taxonomy" id="2771"/>
    <lineage>
        <taxon>Eukaryota</taxon>
        <taxon>Rhodophyta</taxon>
        <taxon>Bangiophyceae</taxon>
        <taxon>Cyanidiales</taxon>
        <taxon>Cyanidiaceae</taxon>
        <taxon>Cyanidium</taxon>
    </lineage>
</organism>
<dbReference type="SUPFAM" id="SSF82649">
    <property type="entry name" value="SufE/NifU"/>
    <property type="match status" value="1"/>
</dbReference>
<keyword evidence="17" id="KW-1185">Reference proteome</keyword>
<evidence type="ECO:0000256" key="3">
    <source>
        <dbReference type="ARBA" id="ARBA00011953"/>
    </source>
</evidence>
<dbReference type="FunFam" id="2.30.30.280:FF:000001">
    <property type="entry name" value="tRNA-specific 2-thiouridylase MnmA"/>
    <property type="match status" value="1"/>
</dbReference>
<dbReference type="EMBL" id="JANCYW010000002">
    <property type="protein sequence ID" value="KAK4534511.1"/>
    <property type="molecule type" value="Genomic_DNA"/>
</dbReference>
<dbReference type="InterPro" id="IPR004506">
    <property type="entry name" value="MnmA-like"/>
</dbReference>
<evidence type="ECO:0000256" key="9">
    <source>
        <dbReference type="ARBA" id="ARBA00022884"/>
    </source>
</evidence>
<dbReference type="SUPFAM" id="SSF52402">
    <property type="entry name" value="Adenine nucleotide alpha hydrolases-like"/>
    <property type="match status" value="1"/>
</dbReference>
<protein>
    <recommendedName>
        <fullName evidence="3">tRNA-5-taurinomethyluridine 2-sulfurtransferase</fullName>
        <ecNumber evidence="3">2.8.1.14</ecNumber>
    </recommendedName>
</protein>
<feature type="domain" description="tRNA-specific 2-thiouridylase MnmA-like central" evidence="15">
    <location>
        <begin position="446"/>
        <end position="508"/>
    </location>
</feature>
<dbReference type="GO" id="GO:0061708">
    <property type="term" value="F:tRNA-5-taurinomethyluridine 2-sulfurtransferase"/>
    <property type="evidence" value="ECO:0007669"/>
    <property type="project" value="UniProtKB-EC"/>
</dbReference>
<evidence type="ECO:0000259" key="14">
    <source>
        <dbReference type="Pfam" id="PF20258"/>
    </source>
</evidence>
<feature type="compositionally biased region" description="Basic residues" evidence="12">
    <location>
        <begin position="37"/>
        <end position="50"/>
    </location>
</feature>
<name>A0AAV9IR13_CYACA</name>
<evidence type="ECO:0000256" key="11">
    <source>
        <dbReference type="ARBA" id="ARBA00049564"/>
    </source>
</evidence>
<dbReference type="InterPro" id="IPR046884">
    <property type="entry name" value="MnmA-like_central"/>
</dbReference>
<dbReference type="Gene3D" id="3.90.1010.10">
    <property type="match status" value="1"/>
</dbReference>
<dbReference type="InterPro" id="IPR051305">
    <property type="entry name" value="tRNA_2-thiouridylase_MnmA"/>
</dbReference>
<comment type="function">
    <text evidence="1">Catalyzes the 2-thiolation of uridine at the wobble position (U34) of mitochondrial tRNA(Lys), tRNA(Glu) and tRNA(Gln). Required for the formation of 5-taurinomethyl-2-thiouridine (tm5s2U) of mitochondrial tRNA(Lys), tRNA(Glu), and tRNA(Gln) at the wobble position. ATP is required to activate the C2 atom of the wobble base.</text>
</comment>
<dbReference type="GO" id="GO:0008033">
    <property type="term" value="P:tRNA processing"/>
    <property type="evidence" value="ECO:0007669"/>
    <property type="project" value="UniProtKB-KW"/>
</dbReference>
<comment type="similarity">
    <text evidence="2">Belongs to the MnmA/TRMU family.</text>
</comment>
<dbReference type="InterPro" id="IPR003808">
    <property type="entry name" value="Fe-S_metab-assoc_dom"/>
</dbReference>
<dbReference type="Pfam" id="PF20258">
    <property type="entry name" value="tRNA_Me_trans_C"/>
    <property type="match status" value="1"/>
</dbReference>
<dbReference type="EC" id="2.8.1.14" evidence="3"/>
<dbReference type="Gene3D" id="2.40.30.10">
    <property type="entry name" value="Translation factors"/>
    <property type="match status" value="1"/>
</dbReference>
<evidence type="ECO:0000313" key="16">
    <source>
        <dbReference type="EMBL" id="KAK4534511.1"/>
    </source>
</evidence>
<dbReference type="HAMAP" id="MF_00144">
    <property type="entry name" value="tRNA_thiouridyl_MnmA"/>
    <property type="match status" value="1"/>
</dbReference>
<reference evidence="16 17" key="1">
    <citation type="submission" date="2022-07" db="EMBL/GenBank/DDBJ databases">
        <title>Genome-wide signatures of adaptation to extreme environments.</title>
        <authorList>
            <person name="Cho C.H."/>
            <person name="Yoon H.S."/>
        </authorList>
    </citation>
    <scope>NUCLEOTIDE SEQUENCE [LARGE SCALE GENOMIC DNA]</scope>
    <source>
        <strain evidence="16 17">DBV 063 E5</strain>
    </source>
</reference>
<dbReference type="Pfam" id="PF02657">
    <property type="entry name" value="SufE"/>
    <property type="match status" value="1"/>
</dbReference>
<comment type="catalytic activity">
    <reaction evidence="11">
        <text>5-taurinomethyluridine(34) in tRNA + S-sulfanyl-L-cysteinyl-[protein] + AH2 + ATP = 5-taurinomethyl-2-thiouridine(34) in tRNA + L-cysteinyl-[protein] + A + AMP + diphosphate + H(+)</text>
        <dbReference type="Rhea" id="RHEA:47040"/>
        <dbReference type="Rhea" id="RHEA-COMP:10131"/>
        <dbReference type="Rhea" id="RHEA-COMP:11726"/>
        <dbReference type="Rhea" id="RHEA-COMP:11732"/>
        <dbReference type="Rhea" id="RHEA-COMP:11733"/>
        <dbReference type="ChEBI" id="CHEBI:13193"/>
        <dbReference type="ChEBI" id="CHEBI:15378"/>
        <dbReference type="ChEBI" id="CHEBI:17499"/>
        <dbReference type="ChEBI" id="CHEBI:29950"/>
        <dbReference type="ChEBI" id="CHEBI:30616"/>
        <dbReference type="ChEBI" id="CHEBI:33019"/>
        <dbReference type="ChEBI" id="CHEBI:61963"/>
        <dbReference type="ChEBI" id="CHEBI:87171"/>
        <dbReference type="ChEBI" id="CHEBI:87172"/>
        <dbReference type="ChEBI" id="CHEBI:456215"/>
        <dbReference type="EC" id="2.8.1.14"/>
    </reaction>
</comment>
<evidence type="ECO:0000256" key="8">
    <source>
        <dbReference type="ARBA" id="ARBA00022840"/>
    </source>
</evidence>
<sequence length="610" mass="67576">MFSAPLEVGWTRRFIPPESSTCSLGHASRTAPWTRTVPRRRAGKPTRRRPPGYLCSSATAASLPHPLRELCERLRQEPDARARLQAVVQLGDTQLPVLPTDRQTESTRVRGCVSVTHLRVECDGDERVQAIRGASDARVAAGLLTLLALGLVEATAAQVAALRPEWVLEAAGLTGAVSPSRSQGLAAMMAHIRAQLRSKTLPGTLATAHDNTRPTERRPTLPFTAVQAPEVAVLLSGGVDSSVALGLLLEQGYRPRPFYLKIWLEDEVAHLGQCPWEEDLQYATAVCETLSRRYGIALSLEAVPLQRQYWERVVQYTVEEARQGRTPNPDMMCNQRVKFGAFVEYATPHSGYVATGHYARKATAAAESDRDQSSRSRLLRSPDPVKDQTYFLSQLSQAQLQRAVFPIGHLRKDEVRQLAESHFDLPNQRRRDSQGICFLGKLRFDDFLLHYLGERHGKIVDVDAGRVVGTHRGFWFYTVGQRRGLRMSDGPWYVVGKNIDDNIVYVSRLEPQAEAPQSHFRVATLNWIAGEPPSPSWLAGGTLDVKIRHGPHLHRGRLRLDGDGNASPTGVVELERHEVGLAPGQFAVFYHGDECLGGGVIADMGRAVYR</sequence>
<dbReference type="CDD" id="cd01998">
    <property type="entry name" value="MnmA_TRMU-like"/>
    <property type="match status" value="1"/>
</dbReference>
<feature type="domain" description="tRNA-specific 2-thiouridylase MnmA-like C-terminal" evidence="14">
    <location>
        <begin position="518"/>
        <end position="601"/>
    </location>
</feature>
<evidence type="ECO:0000256" key="5">
    <source>
        <dbReference type="ARBA" id="ARBA00022679"/>
    </source>
</evidence>
<dbReference type="Gene3D" id="2.30.30.280">
    <property type="entry name" value="Adenine nucleotide alpha hydrolases-like domains"/>
    <property type="match status" value="1"/>
</dbReference>
<dbReference type="InterPro" id="IPR046885">
    <property type="entry name" value="MnmA-like_C"/>
</dbReference>
<comment type="caution">
    <text evidence="16">The sequence shown here is derived from an EMBL/GenBank/DDBJ whole genome shotgun (WGS) entry which is preliminary data.</text>
</comment>
<evidence type="ECO:0000259" key="15">
    <source>
        <dbReference type="Pfam" id="PF20259"/>
    </source>
</evidence>
<evidence type="ECO:0000256" key="6">
    <source>
        <dbReference type="ARBA" id="ARBA00022694"/>
    </source>
</evidence>
<evidence type="ECO:0000313" key="17">
    <source>
        <dbReference type="Proteomes" id="UP001301350"/>
    </source>
</evidence>
<dbReference type="NCBIfam" id="NF001138">
    <property type="entry name" value="PRK00143.1"/>
    <property type="match status" value="1"/>
</dbReference>
<dbReference type="Pfam" id="PF20259">
    <property type="entry name" value="tRNA_Me_trans_M"/>
    <property type="match status" value="1"/>
</dbReference>
<evidence type="ECO:0000256" key="10">
    <source>
        <dbReference type="ARBA" id="ARBA00023157"/>
    </source>
</evidence>
<evidence type="ECO:0000256" key="4">
    <source>
        <dbReference type="ARBA" id="ARBA00022555"/>
    </source>
</evidence>
<dbReference type="Gene3D" id="3.40.50.620">
    <property type="entry name" value="HUPs"/>
    <property type="match status" value="1"/>
</dbReference>
<dbReference type="InterPro" id="IPR014729">
    <property type="entry name" value="Rossmann-like_a/b/a_fold"/>
</dbReference>
<feature type="region of interest" description="Disordered" evidence="12">
    <location>
        <begin position="21"/>
        <end position="55"/>
    </location>
</feature>
<evidence type="ECO:0000256" key="1">
    <source>
        <dbReference type="ARBA" id="ARBA00003986"/>
    </source>
</evidence>
<keyword evidence="4" id="KW-0820">tRNA-binding</keyword>
<dbReference type="PANTHER" id="PTHR43052:SF1">
    <property type="entry name" value="TRNA-5-TAURINOMETHYLURIDINE 2-SULFURTRANSFERASE"/>
    <property type="match status" value="1"/>
</dbReference>
<gene>
    <name evidence="16" type="ORF">CDCA_CDCA02G0536</name>
</gene>
<keyword evidence="9" id="KW-0694">RNA-binding</keyword>
<dbReference type="AlphaFoldDB" id="A0AAV9IR13"/>
<accession>A0AAV9IR13</accession>
<feature type="domain" description="Fe-S metabolism associated" evidence="13">
    <location>
        <begin position="73"/>
        <end position="194"/>
    </location>
</feature>
<evidence type="ECO:0000256" key="2">
    <source>
        <dbReference type="ARBA" id="ARBA00006191"/>
    </source>
</evidence>
<dbReference type="PANTHER" id="PTHR43052">
    <property type="match status" value="1"/>
</dbReference>
<keyword evidence="6" id="KW-0819">tRNA processing</keyword>
<dbReference type="GO" id="GO:0000049">
    <property type="term" value="F:tRNA binding"/>
    <property type="evidence" value="ECO:0007669"/>
    <property type="project" value="UniProtKB-KW"/>
</dbReference>
<keyword evidence="7" id="KW-0547">Nucleotide-binding</keyword>
<dbReference type="Pfam" id="PF03054">
    <property type="entry name" value="tRNA_Me_trans"/>
    <property type="match status" value="1"/>
</dbReference>
<dbReference type="NCBIfam" id="TIGR00420">
    <property type="entry name" value="trmU"/>
    <property type="match status" value="1"/>
</dbReference>
<keyword evidence="8" id="KW-0067">ATP-binding</keyword>